<protein>
    <submittedName>
        <fullName evidence="2">Uncharacterized protein</fullName>
    </submittedName>
</protein>
<organism evidence="2 3">
    <name type="scientific">Blumeria hordei</name>
    <name type="common">Barley powdery mildew</name>
    <name type="synonym">Blumeria graminis f. sp. hordei</name>
    <dbReference type="NCBI Taxonomy" id="2867405"/>
    <lineage>
        <taxon>Eukaryota</taxon>
        <taxon>Fungi</taxon>
        <taxon>Dikarya</taxon>
        <taxon>Ascomycota</taxon>
        <taxon>Pezizomycotina</taxon>
        <taxon>Leotiomycetes</taxon>
        <taxon>Erysiphales</taxon>
        <taxon>Erysiphaceae</taxon>
        <taxon>Blumeria</taxon>
    </lineage>
</organism>
<evidence type="ECO:0000313" key="2">
    <source>
        <dbReference type="EMBL" id="SZF04793.1"/>
    </source>
</evidence>
<sequence>MLADVPESRLHLSIKLKHHDFRKKAHATVSFAPLLYVAGRQLTLSYTNSPMPSTLPQHTAKSSVIYQALSVALSTHVVYILFFG</sequence>
<dbReference type="AlphaFoldDB" id="A0A383UWS9"/>
<proteinExistence type="predicted"/>
<dbReference type="Proteomes" id="UP000275772">
    <property type="component" value="Unassembled WGS sequence"/>
</dbReference>
<evidence type="ECO:0000256" key="1">
    <source>
        <dbReference type="SAM" id="Phobius"/>
    </source>
</evidence>
<gene>
    <name evidence="2" type="ORF">BLGHR1_15592</name>
</gene>
<accession>A0A383UWS9</accession>
<keyword evidence="1" id="KW-0812">Transmembrane</keyword>
<evidence type="ECO:0000313" key="3">
    <source>
        <dbReference type="Proteomes" id="UP000275772"/>
    </source>
</evidence>
<keyword evidence="1" id="KW-0472">Membrane</keyword>
<feature type="transmembrane region" description="Helical" evidence="1">
    <location>
        <begin position="25"/>
        <end position="44"/>
    </location>
</feature>
<name>A0A383UWS9_BLUHO</name>
<feature type="transmembrane region" description="Helical" evidence="1">
    <location>
        <begin position="64"/>
        <end position="83"/>
    </location>
</feature>
<dbReference type="VEuPathDB" id="FungiDB:BLGHR1_15592"/>
<dbReference type="EMBL" id="UNSH01000067">
    <property type="protein sequence ID" value="SZF04793.1"/>
    <property type="molecule type" value="Genomic_DNA"/>
</dbReference>
<keyword evidence="1" id="KW-1133">Transmembrane helix</keyword>
<reference evidence="2 3" key="1">
    <citation type="submission" date="2017-11" db="EMBL/GenBank/DDBJ databases">
        <authorList>
            <person name="Kracher B."/>
        </authorList>
    </citation>
    <scope>NUCLEOTIDE SEQUENCE [LARGE SCALE GENOMIC DNA]</scope>
    <source>
        <strain evidence="2 3">RACE1</strain>
    </source>
</reference>